<evidence type="ECO:0000256" key="2">
    <source>
        <dbReference type="ARBA" id="ARBA00004370"/>
    </source>
</evidence>
<evidence type="ECO:0000256" key="1">
    <source>
        <dbReference type="ARBA" id="ARBA00000085"/>
    </source>
</evidence>
<dbReference type="InterPro" id="IPR036890">
    <property type="entry name" value="HATPase_C_sf"/>
</dbReference>
<feature type="domain" description="Histidine kinase" evidence="10">
    <location>
        <begin position="296"/>
        <end position="512"/>
    </location>
</feature>
<dbReference type="Gene3D" id="3.30.565.10">
    <property type="entry name" value="Histidine kinase-like ATPase, C-terminal domain"/>
    <property type="match status" value="1"/>
</dbReference>
<feature type="transmembrane region" description="Helical" evidence="9">
    <location>
        <begin position="194"/>
        <end position="213"/>
    </location>
</feature>
<comment type="subcellular location">
    <subcellularLocation>
        <location evidence="2">Membrane</location>
    </subcellularLocation>
</comment>
<dbReference type="GO" id="GO:0016036">
    <property type="term" value="P:cellular response to phosphate starvation"/>
    <property type="evidence" value="ECO:0007669"/>
    <property type="project" value="TreeGrafter"/>
</dbReference>
<gene>
    <name evidence="12" type="ORF">H9831_11105</name>
</gene>
<keyword evidence="9" id="KW-0812">Transmembrane</keyword>
<keyword evidence="9" id="KW-0472">Membrane</keyword>
<accession>A0A9D2C6F2</accession>
<dbReference type="AlphaFoldDB" id="A0A9D2C6F2"/>
<dbReference type="InterPro" id="IPR005467">
    <property type="entry name" value="His_kinase_dom"/>
</dbReference>
<evidence type="ECO:0000256" key="7">
    <source>
        <dbReference type="ARBA" id="ARBA00023012"/>
    </source>
</evidence>
<evidence type="ECO:0000256" key="4">
    <source>
        <dbReference type="ARBA" id="ARBA00022553"/>
    </source>
</evidence>
<dbReference type="Pfam" id="PF00512">
    <property type="entry name" value="HisKA"/>
    <property type="match status" value="1"/>
</dbReference>
<keyword evidence="4" id="KW-0597">Phosphoprotein</keyword>
<name>A0A9D2C6F2_9FIRM</name>
<dbReference type="GO" id="GO:0000155">
    <property type="term" value="F:phosphorelay sensor kinase activity"/>
    <property type="evidence" value="ECO:0007669"/>
    <property type="project" value="InterPro"/>
</dbReference>
<evidence type="ECO:0000259" key="11">
    <source>
        <dbReference type="PROSITE" id="PS50885"/>
    </source>
</evidence>
<feature type="coiled-coil region" evidence="8">
    <location>
        <begin position="255"/>
        <end position="286"/>
    </location>
</feature>
<feature type="domain" description="HAMP" evidence="11">
    <location>
        <begin position="215"/>
        <end position="267"/>
    </location>
</feature>
<dbReference type="SUPFAM" id="SSF158472">
    <property type="entry name" value="HAMP domain-like"/>
    <property type="match status" value="1"/>
</dbReference>
<evidence type="ECO:0000256" key="9">
    <source>
        <dbReference type="SAM" id="Phobius"/>
    </source>
</evidence>
<dbReference type="SMART" id="SM00304">
    <property type="entry name" value="HAMP"/>
    <property type="match status" value="1"/>
</dbReference>
<keyword evidence="8" id="KW-0175">Coiled coil</keyword>
<keyword evidence="5" id="KW-0808">Transferase</keyword>
<dbReference type="SMART" id="SM00388">
    <property type="entry name" value="HisKA"/>
    <property type="match status" value="1"/>
</dbReference>
<proteinExistence type="predicted"/>
<evidence type="ECO:0000313" key="12">
    <source>
        <dbReference type="EMBL" id="HIY61207.1"/>
    </source>
</evidence>
<dbReference type="EMBL" id="DXDD01000136">
    <property type="protein sequence ID" value="HIY61207.1"/>
    <property type="molecule type" value="Genomic_DNA"/>
</dbReference>
<dbReference type="Proteomes" id="UP000824007">
    <property type="component" value="Unassembled WGS sequence"/>
</dbReference>
<protein>
    <recommendedName>
        <fullName evidence="3">histidine kinase</fullName>
        <ecNumber evidence="3">2.7.13.3</ecNumber>
    </recommendedName>
</protein>
<keyword evidence="6 12" id="KW-0418">Kinase</keyword>
<dbReference type="EC" id="2.7.13.3" evidence="3"/>
<dbReference type="InterPro" id="IPR050351">
    <property type="entry name" value="BphY/WalK/GraS-like"/>
</dbReference>
<dbReference type="SMART" id="SM00387">
    <property type="entry name" value="HATPase_c"/>
    <property type="match status" value="1"/>
</dbReference>
<dbReference type="FunFam" id="1.10.287.130:FF:000001">
    <property type="entry name" value="Two-component sensor histidine kinase"/>
    <property type="match status" value="1"/>
</dbReference>
<evidence type="ECO:0000313" key="13">
    <source>
        <dbReference type="Proteomes" id="UP000824007"/>
    </source>
</evidence>
<dbReference type="PROSITE" id="PS50109">
    <property type="entry name" value="HIS_KIN"/>
    <property type="match status" value="1"/>
</dbReference>
<dbReference type="CDD" id="cd06225">
    <property type="entry name" value="HAMP"/>
    <property type="match status" value="1"/>
</dbReference>
<keyword evidence="9" id="KW-1133">Transmembrane helix</keyword>
<evidence type="ECO:0000256" key="8">
    <source>
        <dbReference type="SAM" id="Coils"/>
    </source>
</evidence>
<dbReference type="PANTHER" id="PTHR45453">
    <property type="entry name" value="PHOSPHATE REGULON SENSOR PROTEIN PHOR"/>
    <property type="match status" value="1"/>
</dbReference>
<dbReference type="SUPFAM" id="SSF47384">
    <property type="entry name" value="Homodimeric domain of signal transducing histidine kinase"/>
    <property type="match status" value="1"/>
</dbReference>
<organism evidence="12 13">
    <name type="scientific">Candidatus Eisenbergiella pullistercoris</name>
    <dbReference type="NCBI Taxonomy" id="2838555"/>
    <lineage>
        <taxon>Bacteria</taxon>
        <taxon>Bacillati</taxon>
        <taxon>Bacillota</taxon>
        <taxon>Clostridia</taxon>
        <taxon>Lachnospirales</taxon>
        <taxon>Lachnospiraceae</taxon>
        <taxon>Eisenbergiella</taxon>
    </lineage>
</organism>
<dbReference type="InterPro" id="IPR003661">
    <property type="entry name" value="HisK_dim/P_dom"/>
</dbReference>
<dbReference type="InterPro" id="IPR003594">
    <property type="entry name" value="HATPase_dom"/>
</dbReference>
<dbReference type="Gene3D" id="1.10.287.130">
    <property type="match status" value="1"/>
</dbReference>
<dbReference type="Gene3D" id="6.10.340.10">
    <property type="match status" value="1"/>
</dbReference>
<evidence type="ECO:0000259" key="10">
    <source>
        <dbReference type="PROSITE" id="PS50109"/>
    </source>
</evidence>
<dbReference type="PROSITE" id="PS50885">
    <property type="entry name" value="HAMP"/>
    <property type="match status" value="1"/>
</dbReference>
<sequence>MKYSIRKQFAGIFIGLMAGTMLLCWFVNNTFLERFYFMNKQRVVMEAYTQLNEAAQKDSISTDDFNVYLQQLSATYNISILILDEDSETIRVSGGDPSLLRTDLWSHIIYDTYAETGKGDPAAPPQQPAQGGALRTTRVLARNESPFYLMQMVTSLLVNMDYLDMWGFLENGNLFFIRTALESMRDSTEISSRFLAYVGIASTLICGLVIWLVSKKITDPILELARISERMTHLDFDARYRGKSFNEIAVLGSHMNELADTLEATISELKTANNELQKDIEKKNRIDEMRREFLANVSHELKTPIALIQGYAEGLKEGVNDDEESRNFYCDVIMDESAKMNNMVKKLLTLNELEFGNSVVTMERFDIVALIRNYIQSAEILIRQNEAKVHFAETEPVYVWGDEFKAEEVVMNYFSNALNHLDGERVVDIRLKRQEKNVRISVFNTGEPIPEDSLPHLWEKFYKVDKARTREYGGSGVGLSIVKAIQDSIHQKYGVNNYENGVEFWFEMEKVEAGETAE</sequence>
<dbReference type="InterPro" id="IPR036097">
    <property type="entry name" value="HisK_dim/P_sf"/>
</dbReference>
<comment type="caution">
    <text evidence="12">The sequence shown here is derived from an EMBL/GenBank/DDBJ whole genome shotgun (WGS) entry which is preliminary data.</text>
</comment>
<keyword evidence="7" id="KW-0902">Two-component regulatory system</keyword>
<evidence type="ECO:0000256" key="6">
    <source>
        <dbReference type="ARBA" id="ARBA00022777"/>
    </source>
</evidence>
<comment type="catalytic activity">
    <reaction evidence="1">
        <text>ATP + protein L-histidine = ADP + protein N-phospho-L-histidine.</text>
        <dbReference type="EC" id="2.7.13.3"/>
    </reaction>
</comment>
<evidence type="ECO:0000256" key="3">
    <source>
        <dbReference type="ARBA" id="ARBA00012438"/>
    </source>
</evidence>
<dbReference type="GO" id="GO:0004721">
    <property type="term" value="F:phosphoprotein phosphatase activity"/>
    <property type="evidence" value="ECO:0007669"/>
    <property type="project" value="TreeGrafter"/>
</dbReference>
<dbReference type="InterPro" id="IPR003660">
    <property type="entry name" value="HAMP_dom"/>
</dbReference>
<reference evidence="12" key="1">
    <citation type="journal article" date="2021" name="PeerJ">
        <title>Extensive microbial diversity within the chicken gut microbiome revealed by metagenomics and culture.</title>
        <authorList>
            <person name="Gilroy R."/>
            <person name="Ravi A."/>
            <person name="Getino M."/>
            <person name="Pursley I."/>
            <person name="Horton D.L."/>
            <person name="Alikhan N.F."/>
            <person name="Baker D."/>
            <person name="Gharbi K."/>
            <person name="Hall N."/>
            <person name="Watson M."/>
            <person name="Adriaenssens E.M."/>
            <person name="Foster-Nyarko E."/>
            <person name="Jarju S."/>
            <person name="Secka A."/>
            <person name="Antonio M."/>
            <person name="Oren A."/>
            <person name="Chaudhuri R.R."/>
            <person name="La Ragione R."/>
            <person name="Hildebrand F."/>
            <person name="Pallen M.J."/>
        </authorList>
    </citation>
    <scope>NUCLEOTIDE SEQUENCE</scope>
    <source>
        <strain evidence="12">ChiSxjej3B15-24422</strain>
    </source>
</reference>
<dbReference type="Pfam" id="PF02518">
    <property type="entry name" value="HATPase_c"/>
    <property type="match status" value="1"/>
</dbReference>
<feature type="transmembrane region" description="Helical" evidence="9">
    <location>
        <begin position="12"/>
        <end position="32"/>
    </location>
</feature>
<dbReference type="PANTHER" id="PTHR45453:SF3">
    <property type="entry name" value="HISTIDINE KINASE"/>
    <property type="match status" value="1"/>
</dbReference>
<dbReference type="SUPFAM" id="SSF55874">
    <property type="entry name" value="ATPase domain of HSP90 chaperone/DNA topoisomerase II/histidine kinase"/>
    <property type="match status" value="1"/>
</dbReference>
<dbReference type="GO" id="GO:0005886">
    <property type="term" value="C:plasma membrane"/>
    <property type="evidence" value="ECO:0007669"/>
    <property type="project" value="TreeGrafter"/>
</dbReference>
<evidence type="ECO:0000256" key="5">
    <source>
        <dbReference type="ARBA" id="ARBA00022679"/>
    </source>
</evidence>
<reference evidence="12" key="2">
    <citation type="submission" date="2021-04" db="EMBL/GenBank/DDBJ databases">
        <authorList>
            <person name="Gilroy R."/>
        </authorList>
    </citation>
    <scope>NUCLEOTIDE SEQUENCE</scope>
    <source>
        <strain evidence="12">ChiSxjej3B15-24422</strain>
    </source>
</reference>
<dbReference type="CDD" id="cd00082">
    <property type="entry name" value="HisKA"/>
    <property type="match status" value="1"/>
</dbReference>